<gene>
    <name evidence="1" type="ORF">D1B31_19305</name>
</gene>
<dbReference type="EMBL" id="QWEG01000014">
    <property type="protein sequence ID" value="RHW34816.1"/>
    <property type="molecule type" value="Genomic_DNA"/>
</dbReference>
<reference evidence="1 2" key="1">
    <citation type="journal article" date="2017" name="Int. J. Syst. Evol. Microbiol.">
        <title>Bacillus notoginsengisoli sp. nov., a novel bacterium isolated from the rhizosphere of Panax notoginseng.</title>
        <authorList>
            <person name="Zhang M.Y."/>
            <person name="Cheng J."/>
            <person name="Cai Y."/>
            <person name="Zhang T.Y."/>
            <person name="Wu Y.Y."/>
            <person name="Manikprabhu D."/>
            <person name="Li W.J."/>
            <person name="Zhang Y.X."/>
        </authorList>
    </citation>
    <scope>NUCLEOTIDE SEQUENCE [LARGE SCALE GENOMIC DNA]</scope>
    <source>
        <strain evidence="1 2">JCM 30743</strain>
    </source>
</reference>
<dbReference type="Gene3D" id="1.10.10.60">
    <property type="entry name" value="Homeodomain-like"/>
    <property type="match status" value="1"/>
</dbReference>
<organism evidence="1 2">
    <name type="scientific">Neobacillus notoginsengisoli</name>
    <dbReference type="NCBI Taxonomy" id="1578198"/>
    <lineage>
        <taxon>Bacteria</taxon>
        <taxon>Bacillati</taxon>
        <taxon>Bacillota</taxon>
        <taxon>Bacilli</taxon>
        <taxon>Bacillales</taxon>
        <taxon>Bacillaceae</taxon>
        <taxon>Neobacillus</taxon>
    </lineage>
</organism>
<sequence>MPKGKTTFNKDALQKAVLLYQEGNIKVLDIIKVTGCSQGSLYKAIHKQKIQMKYDVKQFDFLTRRNPI</sequence>
<protein>
    <recommendedName>
        <fullName evidence="3">Resolvase HTH domain-containing protein</fullName>
    </recommendedName>
</protein>
<keyword evidence="2" id="KW-1185">Reference proteome</keyword>
<evidence type="ECO:0000313" key="2">
    <source>
        <dbReference type="Proteomes" id="UP000284416"/>
    </source>
</evidence>
<comment type="caution">
    <text evidence="1">The sequence shown here is derived from an EMBL/GenBank/DDBJ whole genome shotgun (WGS) entry which is preliminary data.</text>
</comment>
<evidence type="ECO:0000313" key="1">
    <source>
        <dbReference type="EMBL" id="RHW34816.1"/>
    </source>
</evidence>
<accession>A0A417YMP7</accession>
<name>A0A417YMP7_9BACI</name>
<dbReference type="Proteomes" id="UP000284416">
    <property type="component" value="Unassembled WGS sequence"/>
</dbReference>
<evidence type="ECO:0008006" key="3">
    <source>
        <dbReference type="Google" id="ProtNLM"/>
    </source>
</evidence>
<dbReference type="RefSeq" id="WP_118923491.1">
    <property type="nucleotide sequence ID" value="NZ_QWEG01000014.1"/>
</dbReference>
<dbReference type="AlphaFoldDB" id="A0A417YMP7"/>
<proteinExistence type="predicted"/>
<dbReference type="OrthoDB" id="9797501at2"/>